<sequence>MDACRVSGALGEPLQGGDEMSAFVGVERSEDLVLVLVGDPAGAGEQGACCVGQVDGVGAAVGGVSPTFDQPAMLKVVEKSDHDLAVDAEHVGELLLGASFAALKVHEQPEVIRCDAQRRQSRCEGLRGVEPELGEQEVGSAGQRPVRAGCEIISHPIIVRLPDCRVR</sequence>
<dbReference type="EMBL" id="BOPA01000014">
    <property type="protein sequence ID" value="GIJ15236.1"/>
    <property type="molecule type" value="Genomic_DNA"/>
</dbReference>
<dbReference type="Proteomes" id="UP000647860">
    <property type="component" value="Unassembled WGS sequence"/>
</dbReference>
<gene>
    <name evidence="1" type="ORF">Vgi01_19200</name>
</gene>
<organism evidence="1 2">
    <name type="scientific">Micromonospora gifhornensis</name>
    <dbReference type="NCBI Taxonomy" id="84594"/>
    <lineage>
        <taxon>Bacteria</taxon>
        <taxon>Bacillati</taxon>
        <taxon>Actinomycetota</taxon>
        <taxon>Actinomycetes</taxon>
        <taxon>Micromonosporales</taxon>
        <taxon>Micromonosporaceae</taxon>
        <taxon>Micromonospora</taxon>
    </lineage>
</organism>
<reference evidence="1 2" key="1">
    <citation type="submission" date="2021-01" db="EMBL/GenBank/DDBJ databases">
        <title>Whole genome shotgun sequence of Verrucosispora gifhornensis NBRC 16317.</title>
        <authorList>
            <person name="Komaki H."/>
            <person name="Tamura T."/>
        </authorList>
    </citation>
    <scope>NUCLEOTIDE SEQUENCE [LARGE SCALE GENOMIC DNA]</scope>
    <source>
        <strain evidence="1 2">NBRC 16317</strain>
    </source>
</reference>
<protein>
    <submittedName>
        <fullName evidence="1">Uncharacterized protein</fullName>
    </submittedName>
</protein>
<proteinExistence type="predicted"/>
<keyword evidence="2" id="KW-1185">Reference proteome</keyword>
<accession>A0ABQ4IBD8</accession>
<name>A0ABQ4IBD8_9ACTN</name>
<evidence type="ECO:0000313" key="2">
    <source>
        <dbReference type="Proteomes" id="UP000647860"/>
    </source>
</evidence>
<evidence type="ECO:0000313" key="1">
    <source>
        <dbReference type="EMBL" id="GIJ15236.1"/>
    </source>
</evidence>
<comment type="caution">
    <text evidence="1">The sequence shown here is derived from an EMBL/GenBank/DDBJ whole genome shotgun (WGS) entry which is preliminary data.</text>
</comment>